<name>A0AAE1E1X6_9GAST</name>
<sequence>MKNEEKIKFQRNRRNLRDTDNSWVGRLQTKTLRSRRLVTSHPASSEYPVVPTVACLPLIITPSIPQQSLMFPCPSAEPINTCLASLLITAKLISHISLSDHVPSRLYPPGQPYKAMVLRFSSSTSNFPMSFGSGLGYTCMVNNGQL</sequence>
<organism evidence="1 2">
    <name type="scientific">Elysia crispata</name>
    <name type="common">lettuce slug</name>
    <dbReference type="NCBI Taxonomy" id="231223"/>
    <lineage>
        <taxon>Eukaryota</taxon>
        <taxon>Metazoa</taxon>
        <taxon>Spiralia</taxon>
        <taxon>Lophotrochozoa</taxon>
        <taxon>Mollusca</taxon>
        <taxon>Gastropoda</taxon>
        <taxon>Heterobranchia</taxon>
        <taxon>Euthyneura</taxon>
        <taxon>Panpulmonata</taxon>
        <taxon>Sacoglossa</taxon>
        <taxon>Placobranchoidea</taxon>
        <taxon>Plakobranchidae</taxon>
        <taxon>Elysia</taxon>
    </lineage>
</organism>
<gene>
    <name evidence="1" type="ORF">RRG08_053275</name>
</gene>
<keyword evidence="2" id="KW-1185">Reference proteome</keyword>
<evidence type="ECO:0000313" key="1">
    <source>
        <dbReference type="EMBL" id="KAK3790952.1"/>
    </source>
</evidence>
<dbReference type="AlphaFoldDB" id="A0AAE1E1X6"/>
<dbReference type="Proteomes" id="UP001283361">
    <property type="component" value="Unassembled WGS sequence"/>
</dbReference>
<protein>
    <submittedName>
        <fullName evidence="1">Uncharacterized protein</fullName>
    </submittedName>
</protein>
<comment type="caution">
    <text evidence="1">The sequence shown here is derived from an EMBL/GenBank/DDBJ whole genome shotgun (WGS) entry which is preliminary data.</text>
</comment>
<evidence type="ECO:0000313" key="2">
    <source>
        <dbReference type="Proteomes" id="UP001283361"/>
    </source>
</evidence>
<reference evidence="1" key="1">
    <citation type="journal article" date="2023" name="G3 (Bethesda)">
        <title>A reference genome for the long-term kleptoplast-retaining sea slug Elysia crispata morphotype clarki.</title>
        <authorList>
            <person name="Eastman K.E."/>
            <person name="Pendleton A.L."/>
            <person name="Shaikh M.A."/>
            <person name="Suttiyut T."/>
            <person name="Ogas R."/>
            <person name="Tomko P."/>
            <person name="Gavelis G."/>
            <person name="Widhalm J.R."/>
            <person name="Wisecaver J.H."/>
        </authorList>
    </citation>
    <scope>NUCLEOTIDE SEQUENCE</scope>
    <source>
        <strain evidence="1">ECLA1</strain>
    </source>
</reference>
<dbReference type="EMBL" id="JAWDGP010001500">
    <property type="protein sequence ID" value="KAK3790952.1"/>
    <property type="molecule type" value="Genomic_DNA"/>
</dbReference>
<proteinExistence type="predicted"/>
<accession>A0AAE1E1X6</accession>